<reference evidence="2" key="1">
    <citation type="submission" date="2016-10" db="EMBL/GenBank/DDBJ databases">
        <authorList>
            <person name="Varghese N."/>
        </authorList>
    </citation>
    <scope>NUCLEOTIDE SEQUENCE [LARGE SCALE GENOMIC DNA]</scope>
    <source>
        <strain evidence="2">GAS106B</strain>
    </source>
</reference>
<accession>A0A1H1CLT4</accession>
<dbReference type="EMBL" id="FNKP01000001">
    <property type="protein sequence ID" value="SDQ65018.1"/>
    <property type="molecule type" value="Genomic_DNA"/>
</dbReference>
<keyword evidence="2" id="KW-1185">Reference proteome</keyword>
<organism evidence="1 2">
    <name type="scientific">Paraburkholderia fungorum</name>
    <dbReference type="NCBI Taxonomy" id="134537"/>
    <lineage>
        <taxon>Bacteria</taxon>
        <taxon>Pseudomonadati</taxon>
        <taxon>Pseudomonadota</taxon>
        <taxon>Betaproteobacteria</taxon>
        <taxon>Burkholderiales</taxon>
        <taxon>Burkholderiaceae</taxon>
        <taxon>Paraburkholderia</taxon>
    </lineage>
</organism>
<evidence type="ECO:0000313" key="1">
    <source>
        <dbReference type="EMBL" id="SDQ65018.1"/>
    </source>
</evidence>
<dbReference type="Proteomes" id="UP000183487">
    <property type="component" value="Unassembled WGS sequence"/>
</dbReference>
<dbReference type="AlphaFoldDB" id="A0A1H1CLT4"/>
<sequence>MLTSALYTSRRNHRSARETEPFGLRFFCPRTVFDGAVDALCKPCNTHADDPANLADAPKSQCYTARTIHVAYPQQAWRRQTGSLE</sequence>
<name>A0A1H1CLT4_9BURK</name>
<evidence type="ECO:0000313" key="2">
    <source>
        <dbReference type="Proteomes" id="UP000183487"/>
    </source>
</evidence>
<proteinExistence type="predicted"/>
<gene>
    <name evidence="1" type="ORF">SAMN05443245_2212</name>
</gene>
<protein>
    <submittedName>
        <fullName evidence="1">Uncharacterized protein</fullName>
    </submittedName>
</protein>